<gene>
    <name evidence="2" type="ORF">E2488_03055</name>
</gene>
<feature type="domain" description="Putative auto-transporter adhesin head GIN" evidence="1">
    <location>
        <begin position="54"/>
        <end position="236"/>
    </location>
</feature>
<evidence type="ECO:0000313" key="2">
    <source>
        <dbReference type="EMBL" id="TEW76841.1"/>
    </source>
</evidence>
<proteinExistence type="predicted"/>
<dbReference type="AlphaFoldDB" id="A0A4Y8AWH3"/>
<dbReference type="Proteomes" id="UP000298517">
    <property type="component" value="Unassembled WGS sequence"/>
</dbReference>
<dbReference type="OrthoDB" id="5585143at2"/>
<dbReference type="Pfam" id="PF10988">
    <property type="entry name" value="DUF2807"/>
    <property type="match status" value="1"/>
</dbReference>
<reference evidence="2 3" key="1">
    <citation type="journal article" date="2011" name="J. Microbiol.">
        <title>Gramella jeungdoensis sp. nov., isolated from a solar saltern in Korea.</title>
        <authorList>
            <person name="Joung Y."/>
            <person name="Kim H."/>
            <person name="Jang T."/>
            <person name="Ahn T.S."/>
            <person name="Joh K."/>
        </authorList>
    </citation>
    <scope>NUCLEOTIDE SEQUENCE [LARGE SCALE GENOMIC DNA]</scope>
    <source>
        <strain evidence="2 3">KCTC 23123</strain>
    </source>
</reference>
<dbReference type="EMBL" id="SNQI01000001">
    <property type="protein sequence ID" value="TEW76841.1"/>
    <property type="molecule type" value="Genomic_DNA"/>
</dbReference>
<dbReference type="InterPro" id="IPR021255">
    <property type="entry name" value="DUF2807"/>
</dbReference>
<dbReference type="Gene3D" id="2.160.20.120">
    <property type="match status" value="1"/>
</dbReference>
<protein>
    <submittedName>
        <fullName evidence="2">DUF2807 domain-containing protein</fullName>
    </submittedName>
</protein>
<organism evidence="2 3">
    <name type="scientific">Gramella jeungdoensis</name>
    <dbReference type="NCBI Taxonomy" id="708091"/>
    <lineage>
        <taxon>Bacteria</taxon>
        <taxon>Pseudomonadati</taxon>
        <taxon>Bacteroidota</taxon>
        <taxon>Flavobacteriia</taxon>
        <taxon>Flavobacteriales</taxon>
        <taxon>Flavobacteriaceae</taxon>
        <taxon>Christiangramia</taxon>
    </lineage>
</organism>
<keyword evidence="3" id="KW-1185">Reference proteome</keyword>
<comment type="caution">
    <text evidence="2">The sequence shown here is derived from an EMBL/GenBank/DDBJ whole genome shotgun (WGS) entry which is preliminary data.</text>
</comment>
<accession>A0A4Y8AWH3</accession>
<sequence>MNFLKTIKHNVSISKIGITIVSLFFASTTINAQYFQKKIKGNGEVTTITRNTSDYYKIGIGGDFEVALVKGKEGKITIKADENILEYIETKVKKGNLSIKTKKGYQLRSKQKIEITVPFNDIEGVSLAGSGNIFSSDEIKSNELKLSLAGSGNMDLKVSAKNSDTNISGSGNMTLHGNTDNFSCSIAGSGNLNGYNLKTSIANVKIAGSGNVKIDISNEVHAKIAGSGNVIYTGNPEIVKSKAVGSGSVKKKN</sequence>
<evidence type="ECO:0000313" key="3">
    <source>
        <dbReference type="Proteomes" id="UP000298517"/>
    </source>
</evidence>
<dbReference type="PANTHER" id="PTHR39200:SF1">
    <property type="entry name" value="AUTO-TRANSPORTER ADHESIN HEAD GIN DOMAIN-CONTAINING PROTEIN-RELATED"/>
    <property type="match status" value="1"/>
</dbReference>
<dbReference type="RefSeq" id="WP_134246851.1">
    <property type="nucleotide sequence ID" value="NZ_SNQI01000001.1"/>
</dbReference>
<dbReference type="PANTHER" id="PTHR39200">
    <property type="entry name" value="HYPOTHETICAL EXPORTED PROTEIN"/>
    <property type="match status" value="1"/>
</dbReference>
<evidence type="ECO:0000259" key="1">
    <source>
        <dbReference type="Pfam" id="PF10988"/>
    </source>
</evidence>
<name>A0A4Y8AWH3_9FLAO</name>